<dbReference type="AlphaFoldDB" id="A0A2N1N7D5"/>
<protein>
    <submittedName>
        <fullName evidence="1">Uncharacterized protein</fullName>
    </submittedName>
</protein>
<dbReference type="EMBL" id="LLXL01000690">
    <property type="protein sequence ID" value="PKK69771.1"/>
    <property type="molecule type" value="Genomic_DNA"/>
</dbReference>
<dbReference type="Proteomes" id="UP000233469">
    <property type="component" value="Unassembled WGS sequence"/>
</dbReference>
<proteinExistence type="predicted"/>
<gene>
    <name evidence="1" type="ORF">RhiirC2_831282</name>
</gene>
<reference evidence="1 2" key="1">
    <citation type="submission" date="2016-04" db="EMBL/GenBank/DDBJ databases">
        <title>Genome analyses suggest a sexual origin of heterokaryosis in a supposedly ancient asexual fungus.</title>
        <authorList>
            <person name="Ropars J."/>
            <person name="Sedzielewska K."/>
            <person name="Noel J."/>
            <person name="Charron P."/>
            <person name="Farinelli L."/>
            <person name="Marton T."/>
            <person name="Kruger M."/>
            <person name="Pelin A."/>
            <person name="Brachmann A."/>
            <person name="Corradi N."/>
        </authorList>
    </citation>
    <scope>NUCLEOTIDE SEQUENCE [LARGE SCALE GENOMIC DNA]</scope>
    <source>
        <strain evidence="1 2">C2</strain>
    </source>
</reference>
<evidence type="ECO:0000313" key="2">
    <source>
        <dbReference type="Proteomes" id="UP000233469"/>
    </source>
</evidence>
<dbReference type="VEuPathDB" id="FungiDB:FUN_012483"/>
<comment type="caution">
    <text evidence="1">The sequence shown here is derived from an EMBL/GenBank/DDBJ whole genome shotgun (WGS) entry which is preliminary data.</text>
</comment>
<reference evidence="1 2" key="2">
    <citation type="submission" date="2017-10" db="EMBL/GenBank/DDBJ databases">
        <title>Extensive intraspecific genome diversity in a model arbuscular mycorrhizal fungus.</title>
        <authorList>
            <person name="Chen E.C.H."/>
            <person name="Morin E."/>
            <person name="Baudet D."/>
            <person name="Noel J."/>
            <person name="Ndikumana S."/>
            <person name="Charron P."/>
            <person name="St-Onge C."/>
            <person name="Giorgi J."/>
            <person name="Grigoriev I.V."/>
            <person name="Roux C."/>
            <person name="Martin F.M."/>
            <person name="Corradi N."/>
        </authorList>
    </citation>
    <scope>NUCLEOTIDE SEQUENCE [LARGE SCALE GENOMIC DNA]</scope>
    <source>
        <strain evidence="1 2">C2</strain>
    </source>
</reference>
<dbReference type="VEuPathDB" id="FungiDB:RhiirA1_448228"/>
<sequence length="327" mass="39060">MSGFISCMKTVWSKINTYELHFENYKAEQAWNRMRNIVSNIKESELPQFDRHAEKIVKSYAKKIESDYSKWTQIEGEFRTELDLITNNWTRNCLKCCYSEFVQEQFDATIVEEGNRLIRNMITEEKSEQDALWMSLVREHKDSWLSQCAIEKVGKSIKGLKTTNLKRNEAECKKIFEEIWKEVEDDKIEFNRQMAFQSEELLEQHVRVTFDHAVDEFISTVRQGSKQKEKEKFKRDLWTSIKKPSTLEEYTSIDIQQQIRIMIEKSSHYKFLPIKQNMDEKKIAEEIENKLKQTINGITYDLKQKISLHIECGQAIQWLENIMQFYI</sequence>
<accession>A0A2N1N7D5</accession>
<organism evidence="1 2">
    <name type="scientific">Rhizophagus irregularis</name>
    <dbReference type="NCBI Taxonomy" id="588596"/>
    <lineage>
        <taxon>Eukaryota</taxon>
        <taxon>Fungi</taxon>
        <taxon>Fungi incertae sedis</taxon>
        <taxon>Mucoromycota</taxon>
        <taxon>Glomeromycotina</taxon>
        <taxon>Glomeromycetes</taxon>
        <taxon>Glomerales</taxon>
        <taxon>Glomeraceae</taxon>
        <taxon>Rhizophagus</taxon>
    </lineage>
</organism>
<name>A0A2N1N7D5_9GLOM</name>
<evidence type="ECO:0000313" key="1">
    <source>
        <dbReference type="EMBL" id="PKK69771.1"/>
    </source>
</evidence>